<evidence type="ECO:0000313" key="2">
    <source>
        <dbReference type="EMBL" id="KAJ4940256.1"/>
    </source>
</evidence>
<feature type="region of interest" description="Disordered" evidence="1">
    <location>
        <begin position="1"/>
        <end position="48"/>
    </location>
</feature>
<dbReference type="AlphaFoldDB" id="A0AAD6FLY2"/>
<sequence>TPSEKLGGPMSAELNWPSQQENTSSSSPDCREHGDRGSQKEVVPEVPSAVASALPRRLAQALSRWNKRKRMFGAILSPHRQLQITHMASVLESMPLSTEGDNPVFG</sequence>
<proteinExistence type="predicted"/>
<evidence type="ECO:0000313" key="3">
    <source>
        <dbReference type="Proteomes" id="UP001219934"/>
    </source>
</evidence>
<dbReference type="EMBL" id="JAPTMU010000007">
    <property type="protein sequence ID" value="KAJ4940256.1"/>
    <property type="molecule type" value="Genomic_DNA"/>
</dbReference>
<name>A0AAD6FLY2_9TELE</name>
<keyword evidence="3" id="KW-1185">Reference proteome</keyword>
<dbReference type="Proteomes" id="UP001219934">
    <property type="component" value="Unassembled WGS sequence"/>
</dbReference>
<feature type="compositionally biased region" description="Polar residues" evidence="1">
    <location>
        <begin position="16"/>
        <end position="28"/>
    </location>
</feature>
<feature type="compositionally biased region" description="Basic and acidic residues" evidence="1">
    <location>
        <begin position="29"/>
        <end position="43"/>
    </location>
</feature>
<comment type="caution">
    <text evidence="2">The sequence shown here is derived from an EMBL/GenBank/DDBJ whole genome shotgun (WGS) entry which is preliminary data.</text>
</comment>
<reference evidence="2" key="1">
    <citation type="submission" date="2022-11" db="EMBL/GenBank/DDBJ databases">
        <title>Chromosome-level genome of Pogonophryne albipinna.</title>
        <authorList>
            <person name="Jo E."/>
        </authorList>
    </citation>
    <scope>NUCLEOTIDE SEQUENCE</scope>
    <source>
        <strain evidence="2">SGF0006</strain>
        <tissue evidence="2">Muscle</tissue>
    </source>
</reference>
<feature type="non-terminal residue" evidence="2">
    <location>
        <position position="106"/>
    </location>
</feature>
<gene>
    <name evidence="2" type="ORF">JOQ06_026565</name>
</gene>
<organism evidence="2 3">
    <name type="scientific">Pogonophryne albipinna</name>
    <dbReference type="NCBI Taxonomy" id="1090488"/>
    <lineage>
        <taxon>Eukaryota</taxon>
        <taxon>Metazoa</taxon>
        <taxon>Chordata</taxon>
        <taxon>Craniata</taxon>
        <taxon>Vertebrata</taxon>
        <taxon>Euteleostomi</taxon>
        <taxon>Actinopterygii</taxon>
        <taxon>Neopterygii</taxon>
        <taxon>Teleostei</taxon>
        <taxon>Neoteleostei</taxon>
        <taxon>Acanthomorphata</taxon>
        <taxon>Eupercaria</taxon>
        <taxon>Perciformes</taxon>
        <taxon>Notothenioidei</taxon>
        <taxon>Pogonophryne</taxon>
    </lineage>
</organism>
<protein>
    <submittedName>
        <fullName evidence="2">Uncharacterized protein</fullName>
    </submittedName>
</protein>
<evidence type="ECO:0000256" key="1">
    <source>
        <dbReference type="SAM" id="MobiDB-lite"/>
    </source>
</evidence>
<feature type="non-terminal residue" evidence="2">
    <location>
        <position position="1"/>
    </location>
</feature>
<accession>A0AAD6FLY2</accession>